<evidence type="ECO:0000256" key="1">
    <source>
        <dbReference type="ARBA" id="ARBA00005695"/>
    </source>
</evidence>
<evidence type="ECO:0000259" key="5">
    <source>
        <dbReference type="Pfam" id="PF00496"/>
    </source>
</evidence>
<dbReference type="Gene3D" id="3.40.190.10">
    <property type="entry name" value="Periplasmic binding protein-like II"/>
    <property type="match status" value="1"/>
</dbReference>
<dbReference type="SUPFAM" id="SSF53850">
    <property type="entry name" value="Periplasmic binding protein-like II"/>
    <property type="match status" value="1"/>
</dbReference>
<evidence type="ECO:0000256" key="2">
    <source>
        <dbReference type="ARBA" id="ARBA00022448"/>
    </source>
</evidence>
<evidence type="ECO:0000256" key="4">
    <source>
        <dbReference type="SAM" id="Phobius"/>
    </source>
</evidence>
<accession>A0A0F9KRZ9</accession>
<keyword evidence="4" id="KW-0472">Membrane</keyword>
<feature type="transmembrane region" description="Helical" evidence="4">
    <location>
        <begin position="869"/>
        <end position="889"/>
    </location>
</feature>
<dbReference type="PANTHER" id="PTHR30290">
    <property type="entry name" value="PERIPLASMIC BINDING COMPONENT OF ABC TRANSPORTER"/>
    <property type="match status" value="1"/>
</dbReference>
<dbReference type="Gene3D" id="3.10.105.10">
    <property type="entry name" value="Dipeptide-binding Protein, Domain 3"/>
    <property type="match status" value="1"/>
</dbReference>
<sequence>MKNINLKKKSISISILVFLVSISSFSVLNMKIDSIKSSSRGLRPAQSDHRLTVATSAPVGDWDLAIGSGWSVISQYYLESSLESLFWFSEDSTEFKPNLATSWAFEYWPEETNALGWNNTGGIKSINITLRYGVTFHDGSDWNATVAKWNIDRYYLITGNLTGKGDMRNMGYYFPEVAKTAEFFTPSWNNSEFDKPGLISPAIPNPDDYTAYYIGIGTTYPGVNNIGGWVKNPNPFGGYDFWGNSIHYAPYDRYPLIRYVEILENIKSGGTIRVHYNSWNPYGMEGGLDTPMISHKAYAQDYTGSGIYGYQNGVKDPKNPTVVDHLIGTSAYIYVESDEDGGYMIKNNNYWNKTALEAKGWFDADRIDFVNFPTSPAGEVAMNNALLSHAADYVFDSESMRMDYDAIIGNHRINYIETGVEDYLNQITLNSINETWWAWPDVGLTTIADYYPNEQGKVNGQPQALRKALSFAFDYDHVIDVALEGRVVRQGGIVGQNNLYYNSSVPQAYFNVSYAREILLTTETDTSGKVFTAMGLTYGYSPNPDLYNFSKRCADRGLNAGSSDAEWKAVAEGSDPIWTIDFYWDVVSNKTLKPEFLKTCNRLGVALTDPTGATNLVSPRIWDVVQVYWAISFATGSSIWSAGAWPMPYYMPATATEAYIEFWMRDPDDGLWRTLGAGGITSLWPAWNFGFTYDDEVNAAIDRMWMSNPDLKSKWISKIAKIEQTQNYPYIYGYQHKTGIVLWDDWKVNLDRGSLFFANYQYVKDSPGDFTLVSDANTPDTDGNFNLSWTTSVGADNYSIYRYNKPITQINGTLTEIAFQNATSPLLISGLSNGEYFFIIVAHNQYNDTLSNDLIILIQLSGEPTGPEIPGYNLIIIFSITLLTSVILIKTIKRKYKTYLTN</sequence>
<keyword evidence="4" id="KW-0812">Transmembrane</keyword>
<dbReference type="GO" id="GO:0015833">
    <property type="term" value="P:peptide transport"/>
    <property type="evidence" value="ECO:0007669"/>
    <property type="project" value="TreeGrafter"/>
</dbReference>
<proteinExistence type="inferred from homology"/>
<comment type="caution">
    <text evidence="6">The sequence shown here is derived from an EMBL/GenBank/DDBJ whole genome shotgun (WGS) entry which is preliminary data.</text>
</comment>
<dbReference type="InterPro" id="IPR000914">
    <property type="entry name" value="SBP_5_dom"/>
</dbReference>
<dbReference type="GO" id="GO:1904680">
    <property type="term" value="F:peptide transmembrane transporter activity"/>
    <property type="evidence" value="ECO:0007669"/>
    <property type="project" value="TreeGrafter"/>
</dbReference>
<gene>
    <name evidence="6" type="ORF">LCGC14_1368620</name>
</gene>
<dbReference type="AlphaFoldDB" id="A0A0F9KRZ9"/>
<keyword evidence="2" id="KW-0813">Transport</keyword>
<dbReference type="Gene3D" id="2.60.40.10">
    <property type="entry name" value="Immunoglobulins"/>
    <property type="match status" value="1"/>
</dbReference>
<dbReference type="Pfam" id="PF00496">
    <property type="entry name" value="SBP_bac_5"/>
    <property type="match status" value="1"/>
</dbReference>
<protein>
    <recommendedName>
        <fullName evidence="5">Solute-binding protein family 5 domain-containing protein</fullName>
    </recommendedName>
</protein>
<comment type="similarity">
    <text evidence="1">Belongs to the bacterial solute-binding protein 5 family.</text>
</comment>
<keyword evidence="3" id="KW-0732">Signal</keyword>
<evidence type="ECO:0000313" key="6">
    <source>
        <dbReference type="EMBL" id="KKM77576.1"/>
    </source>
</evidence>
<reference evidence="6" key="1">
    <citation type="journal article" date="2015" name="Nature">
        <title>Complex archaea that bridge the gap between prokaryotes and eukaryotes.</title>
        <authorList>
            <person name="Spang A."/>
            <person name="Saw J.H."/>
            <person name="Jorgensen S.L."/>
            <person name="Zaremba-Niedzwiedzka K."/>
            <person name="Martijn J."/>
            <person name="Lind A.E."/>
            <person name="van Eijk R."/>
            <person name="Schleper C."/>
            <person name="Guy L."/>
            <person name="Ettema T.J."/>
        </authorList>
    </citation>
    <scope>NUCLEOTIDE SEQUENCE</scope>
</reference>
<keyword evidence="4" id="KW-1133">Transmembrane helix</keyword>
<name>A0A0F9KRZ9_9ZZZZ</name>
<feature type="domain" description="Solute-binding protein family 5" evidence="5">
    <location>
        <begin position="94"/>
        <end position="521"/>
    </location>
</feature>
<dbReference type="InterPro" id="IPR013783">
    <property type="entry name" value="Ig-like_fold"/>
</dbReference>
<dbReference type="EMBL" id="LAZR01008622">
    <property type="protein sequence ID" value="KKM77576.1"/>
    <property type="molecule type" value="Genomic_DNA"/>
</dbReference>
<evidence type="ECO:0000256" key="3">
    <source>
        <dbReference type="ARBA" id="ARBA00022729"/>
    </source>
</evidence>
<dbReference type="InterPro" id="IPR039424">
    <property type="entry name" value="SBP_5"/>
</dbReference>
<organism evidence="6">
    <name type="scientific">marine sediment metagenome</name>
    <dbReference type="NCBI Taxonomy" id="412755"/>
    <lineage>
        <taxon>unclassified sequences</taxon>
        <taxon>metagenomes</taxon>
        <taxon>ecological metagenomes</taxon>
    </lineage>
</organism>
<dbReference type="PANTHER" id="PTHR30290:SF9">
    <property type="entry name" value="OLIGOPEPTIDE-BINDING PROTEIN APPA"/>
    <property type="match status" value="1"/>
</dbReference>